<proteinExistence type="predicted"/>
<dbReference type="RefSeq" id="WP_232073191.1">
    <property type="nucleotide sequence ID" value="NZ_AP022587.1"/>
</dbReference>
<evidence type="ECO:0000313" key="1">
    <source>
        <dbReference type="EMBL" id="BBY19865.1"/>
    </source>
</evidence>
<sequence length="83" mass="9011">MALSEYEQEQLKRVNAHKKRTLKRSSRRLIPFTVSGLSSGLAGQVLKLPGLREAKDQGTALFDGAAAGAGKVMSRTSQRLTLK</sequence>
<protein>
    <submittedName>
        <fullName evidence="1">Uncharacterized protein</fullName>
    </submittedName>
</protein>
<reference evidence="1 2" key="1">
    <citation type="journal article" date="2019" name="Emerg. Microbes Infect.">
        <title>Comprehensive subspecies identification of 175 nontuberculous mycobacteria species based on 7547 genomic profiles.</title>
        <authorList>
            <person name="Matsumoto Y."/>
            <person name="Kinjo T."/>
            <person name="Motooka D."/>
            <person name="Nabeya D."/>
            <person name="Jung N."/>
            <person name="Uechi K."/>
            <person name="Horii T."/>
            <person name="Iida T."/>
            <person name="Fujita J."/>
            <person name="Nakamura S."/>
        </authorList>
    </citation>
    <scope>NUCLEOTIDE SEQUENCE [LARGE SCALE GENOMIC DNA]</scope>
    <source>
        <strain evidence="1 2">JCM 17783</strain>
    </source>
</reference>
<name>A0A7I7Q0I0_9MYCO</name>
<accession>A0A7I7Q0I0</accession>
<evidence type="ECO:0000313" key="2">
    <source>
        <dbReference type="Proteomes" id="UP000467130"/>
    </source>
</evidence>
<organism evidence="1 2">
    <name type="scientific">Mycobacterium stomatepiae</name>
    <dbReference type="NCBI Taxonomy" id="470076"/>
    <lineage>
        <taxon>Bacteria</taxon>
        <taxon>Bacillati</taxon>
        <taxon>Actinomycetota</taxon>
        <taxon>Actinomycetes</taxon>
        <taxon>Mycobacteriales</taxon>
        <taxon>Mycobacteriaceae</taxon>
        <taxon>Mycobacterium</taxon>
        <taxon>Mycobacterium simiae complex</taxon>
    </lineage>
</organism>
<dbReference type="Proteomes" id="UP000467130">
    <property type="component" value="Chromosome"/>
</dbReference>
<dbReference type="AlphaFoldDB" id="A0A7I7Q0I0"/>
<keyword evidence="2" id="KW-1185">Reference proteome</keyword>
<dbReference type="EMBL" id="AP022587">
    <property type="protein sequence ID" value="BBY19865.1"/>
    <property type="molecule type" value="Genomic_DNA"/>
</dbReference>
<dbReference type="KEGG" id="msto:MSTO_00700"/>
<gene>
    <name evidence="1" type="ORF">MSTO_00700</name>
</gene>